<dbReference type="AlphaFoldDB" id="A0A0W0SDD0"/>
<protein>
    <submittedName>
        <fullName evidence="2">Uncharacterized protein</fullName>
    </submittedName>
</protein>
<comment type="caution">
    <text evidence="2">The sequence shown here is derived from an EMBL/GenBank/DDBJ whole genome shotgun (WGS) entry which is preliminary data.</text>
</comment>
<reference evidence="2 3" key="1">
    <citation type="submission" date="2015-11" db="EMBL/GenBank/DDBJ databases">
        <title>Genomic analysis of 38 Legionella species identifies large and diverse effector repertoires.</title>
        <authorList>
            <person name="Burstein D."/>
            <person name="Amaro F."/>
            <person name="Zusman T."/>
            <person name="Lifshitz Z."/>
            <person name="Cohen O."/>
            <person name="Gilbert J.A."/>
            <person name="Pupko T."/>
            <person name="Shuman H.A."/>
            <person name="Segal G."/>
        </authorList>
    </citation>
    <scope>NUCLEOTIDE SEQUENCE [LARGE SCALE GENOMIC DNA]</scope>
    <source>
        <strain evidence="2 3">ORW</strain>
    </source>
</reference>
<dbReference type="EMBL" id="LNXW01000013">
    <property type="protein sequence ID" value="KTC81131.1"/>
    <property type="molecule type" value="Genomic_DNA"/>
</dbReference>
<name>A0A0W0SDD0_9GAMM</name>
<sequence length="365" mass="41135">MYIDPIDDDVISYKYAPFYAECDSRNVINIEPGQAHGIFASGMTECVSFAFFIKENDEVKRLSMIHFPGGISSATLESEVGKEVIMAMVAHAPKGAEIDAVIGFSSSHYPNGLYDDMEILDVLDQQLTELGFQLTNLHLCQGNGRNLDESGFSFGINFNGKYGEFINCHGLIAKGNLNSKEACVNYSDTPTNLSQLSYLLHLARLRGDKQRWDELQKDIQRLEKIHFDKDFSQVKDMSFKLAQEDIPFNNPAQLKDMMLRAREGENKELWEQIKTAIVQEIEQCDDKHASLVKYKSILKLHFEKNSANRYEGSIFSRTFQQGEPTHWRQVKKYDAGPQTAAGAQVSTSIDSESPDPESSNTLKGF</sequence>
<organism evidence="2 3">
    <name type="scientific">Legionella cherrii</name>
    <dbReference type="NCBI Taxonomy" id="28084"/>
    <lineage>
        <taxon>Bacteria</taxon>
        <taxon>Pseudomonadati</taxon>
        <taxon>Pseudomonadota</taxon>
        <taxon>Gammaproteobacteria</taxon>
        <taxon>Legionellales</taxon>
        <taxon>Legionellaceae</taxon>
        <taxon>Legionella</taxon>
    </lineage>
</organism>
<evidence type="ECO:0000313" key="3">
    <source>
        <dbReference type="Proteomes" id="UP000054921"/>
    </source>
</evidence>
<proteinExistence type="predicted"/>
<feature type="compositionally biased region" description="Low complexity" evidence="1">
    <location>
        <begin position="346"/>
        <end position="359"/>
    </location>
</feature>
<dbReference type="Proteomes" id="UP000054921">
    <property type="component" value="Unassembled WGS sequence"/>
</dbReference>
<feature type="region of interest" description="Disordered" evidence="1">
    <location>
        <begin position="334"/>
        <end position="365"/>
    </location>
</feature>
<dbReference type="OrthoDB" id="5642110at2"/>
<evidence type="ECO:0000313" key="2">
    <source>
        <dbReference type="EMBL" id="KTC81131.1"/>
    </source>
</evidence>
<evidence type="ECO:0000256" key="1">
    <source>
        <dbReference type="SAM" id="MobiDB-lite"/>
    </source>
</evidence>
<gene>
    <name evidence="2" type="ORF">Lche_3151</name>
</gene>
<dbReference type="RefSeq" id="WP_058388216.1">
    <property type="nucleotide sequence ID" value="NZ_LNXW01000013.1"/>
</dbReference>
<accession>A0A0W0SDD0</accession>
<dbReference type="PATRIC" id="fig|28084.5.peg.3420"/>